<protein>
    <recommendedName>
        <fullName evidence="1">IrrE N-terminal-like domain-containing protein</fullName>
    </recommendedName>
</protein>
<organism evidence="2 3">
    <name type="scientific">Kitasatospora phosalacinea</name>
    <dbReference type="NCBI Taxonomy" id="2065"/>
    <lineage>
        <taxon>Bacteria</taxon>
        <taxon>Bacillati</taxon>
        <taxon>Actinomycetota</taxon>
        <taxon>Actinomycetes</taxon>
        <taxon>Kitasatosporales</taxon>
        <taxon>Streptomycetaceae</taxon>
        <taxon>Kitasatospora</taxon>
    </lineage>
</organism>
<comment type="caution">
    <text evidence="2">The sequence shown here is derived from an EMBL/GenBank/DDBJ whole genome shotgun (WGS) entry which is preliminary data.</text>
</comment>
<evidence type="ECO:0000259" key="1">
    <source>
        <dbReference type="Pfam" id="PF06114"/>
    </source>
</evidence>
<name>A0A9W6Q7W8_9ACTN</name>
<reference evidence="2" key="1">
    <citation type="submission" date="2023-02" db="EMBL/GenBank/DDBJ databases">
        <title>Kitasatospora phosalacinea NBRC 14627.</title>
        <authorList>
            <person name="Ichikawa N."/>
            <person name="Sato H."/>
            <person name="Tonouchi N."/>
        </authorList>
    </citation>
    <scope>NUCLEOTIDE SEQUENCE</scope>
    <source>
        <strain evidence="2">NBRC 14627</strain>
    </source>
</reference>
<sequence length="129" mass="14307">MGQRWTKKALEDLALEERARIQVGLHQSIDLARLADEYGIPVYPLSELGDSGCPAETLEYFASERAGTWSAALVPVGTARFIVENSSHNPQRRRSNVAHEMAHLLLEHEFSSVVFTDGGCRSLDPVVKM</sequence>
<dbReference type="AlphaFoldDB" id="A0A9W6Q7W8"/>
<evidence type="ECO:0000313" key="3">
    <source>
        <dbReference type="Proteomes" id="UP001165041"/>
    </source>
</evidence>
<dbReference type="Pfam" id="PF06114">
    <property type="entry name" value="Peptidase_M78"/>
    <property type="match status" value="1"/>
</dbReference>
<dbReference type="Gene3D" id="1.10.10.2910">
    <property type="match status" value="1"/>
</dbReference>
<dbReference type="InterPro" id="IPR010359">
    <property type="entry name" value="IrrE_HExxH"/>
</dbReference>
<proteinExistence type="predicted"/>
<evidence type="ECO:0000313" key="2">
    <source>
        <dbReference type="EMBL" id="GLW70194.1"/>
    </source>
</evidence>
<dbReference type="EMBL" id="BSSA01000006">
    <property type="protein sequence ID" value="GLW70194.1"/>
    <property type="molecule type" value="Genomic_DNA"/>
</dbReference>
<accession>A0A9W6Q7W8</accession>
<feature type="domain" description="IrrE N-terminal-like" evidence="1">
    <location>
        <begin position="71"/>
        <end position="109"/>
    </location>
</feature>
<dbReference type="Proteomes" id="UP001165041">
    <property type="component" value="Unassembled WGS sequence"/>
</dbReference>
<gene>
    <name evidence="2" type="ORF">Kpho02_24930</name>
</gene>